<reference evidence="3 4" key="3">
    <citation type="submission" date="2017-09" db="EMBL/GenBank/DDBJ databases">
        <title>Tripartite evolution among Lactobacillus johnsonii, Lactobacillus taiwanensis, Lactobacillus reuteri and their rodent host.</title>
        <authorList>
            <person name="Wang T."/>
            <person name="Knowles S."/>
            <person name="Cheng C."/>
        </authorList>
    </citation>
    <scope>NUCLEOTIDE SEQUENCE [LARGE SCALE GENOMIC DNA]</scope>
    <source>
        <strain evidence="2 3">609q</strain>
        <strain evidence="1 4">609u</strain>
    </source>
</reference>
<keyword evidence="4" id="KW-1185">Reference proteome</keyword>
<protein>
    <recommendedName>
        <fullName evidence="5">NTP-binding protein</fullName>
    </recommendedName>
</protein>
<evidence type="ECO:0008006" key="5">
    <source>
        <dbReference type="Google" id="ProtNLM"/>
    </source>
</evidence>
<gene>
    <name evidence="1" type="ORF">CBF53_07945</name>
    <name evidence="2" type="ORF">CBF70_07385</name>
</gene>
<comment type="caution">
    <text evidence="2">The sequence shown here is derived from an EMBL/GenBank/DDBJ whole genome shotgun (WGS) entry which is preliminary data.</text>
</comment>
<evidence type="ECO:0000313" key="2">
    <source>
        <dbReference type="EMBL" id="OYR90993.1"/>
    </source>
</evidence>
<dbReference type="EMBL" id="NGNV01000044">
    <property type="protein sequence ID" value="OYR87373.1"/>
    <property type="molecule type" value="Genomic_DNA"/>
</dbReference>
<dbReference type="Pfam" id="PF13479">
    <property type="entry name" value="AAA_24"/>
    <property type="match status" value="1"/>
</dbReference>
<evidence type="ECO:0000313" key="3">
    <source>
        <dbReference type="Proteomes" id="UP000215828"/>
    </source>
</evidence>
<dbReference type="Proteomes" id="UP000216316">
    <property type="component" value="Unassembled WGS sequence"/>
</dbReference>
<organism evidence="2 3">
    <name type="scientific">Lactobacillus taiwanensis</name>
    <dbReference type="NCBI Taxonomy" id="508451"/>
    <lineage>
        <taxon>Bacteria</taxon>
        <taxon>Bacillati</taxon>
        <taxon>Bacillota</taxon>
        <taxon>Bacilli</taxon>
        <taxon>Lactobacillales</taxon>
        <taxon>Lactobacillaceae</taxon>
        <taxon>Lactobacillus</taxon>
    </lineage>
</organism>
<name>A0A256LCW5_9LACO</name>
<dbReference type="Proteomes" id="UP000215828">
    <property type="component" value="Unassembled WGS sequence"/>
</dbReference>
<dbReference type="AlphaFoldDB" id="A0A256LCW5"/>
<proteinExistence type="predicted"/>
<evidence type="ECO:0000313" key="1">
    <source>
        <dbReference type="EMBL" id="OYR87373.1"/>
    </source>
</evidence>
<reference evidence="2 3" key="1">
    <citation type="submission" date="2017-04" db="EMBL/GenBank/DDBJ databases">
        <authorList>
            <person name="Afonso C.L."/>
            <person name="Miller P.J."/>
            <person name="Scott M.A."/>
            <person name="Spackman E."/>
            <person name="Goraichik I."/>
            <person name="Dimitrov K.M."/>
            <person name="Suarez D.L."/>
            <person name="Swayne D.E."/>
        </authorList>
    </citation>
    <scope>NUCLEOTIDE SEQUENCE [LARGE SCALE GENOMIC DNA]</scope>
    <source>
        <strain evidence="2 3">609q</strain>
    </source>
</reference>
<sequence>MILQQLLHIEKIRKKKIMIKFPEDKPRVPKKEPRYFFIYGKPMSGKTFFASYFPHALDINTDDNAEQSRVPFVSLLKDENNEPVSDIRGRLFEIIKGLPQTSFKTVIIDTIEDVVDAITKQITDEAGEKYISDGKLSYGKGSGMVKKVINDLVLDLKALPVNVIWISREEEQTDIASGVTKNIPALKQKYYNIIAGNCDLVIRTQKTGKEHIRVIEEKRADYKPEDISDEQVRKLLTSCLGMFN</sequence>
<dbReference type="EMBL" id="NGNX01000033">
    <property type="protein sequence ID" value="OYR90993.1"/>
    <property type="molecule type" value="Genomic_DNA"/>
</dbReference>
<reference evidence="1" key="2">
    <citation type="submission" date="2017-05" db="EMBL/GenBank/DDBJ databases">
        <authorList>
            <person name="Lin X.B."/>
            <person name="Stothard P."/>
            <person name="Tasseva G."/>
            <person name="Walter J."/>
        </authorList>
    </citation>
    <scope>NUCLEOTIDE SEQUENCE</scope>
    <source>
        <strain evidence="1">609u</strain>
    </source>
</reference>
<evidence type="ECO:0000313" key="4">
    <source>
        <dbReference type="Proteomes" id="UP000216316"/>
    </source>
</evidence>
<accession>A0A256LCW5</accession>